<keyword evidence="1" id="KW-1133">Transmembrane helix</keyword>
<accession>A0A314UW64</accession>
<sequence>MTLLEEENHDPTHITIETVDDESKSLILVIHTCLPLVALFCCAPAVFLKYSATTFTQDPQHGTQGCLCHDYW</sequence>
<reference evidence="2 3" key="1">
    <citation type="submission" date="2018-02" db="EMBL/GenBank/DDBJ databases">
        <title>Draft genome of wild Prunus yedoensis var. nudiflora.</title>
        <authorList>
            <person name="Baek S."/>
            <person name="Kim J.-H."/>
            <person name="Choi K."/>
            <person name="Kim G.-B."/>
            <person name="Cho A."/>
            <person name="Jang H."/>
            <person name="Shin C.-H."/>
            <person name="Yu H.-J."/>
            <person name="Mun J.-H."/>
        </authorList>
    </citation>
    <scope>NUCLEOTIDE SEQUENCE [LARGE SCALE GENOMIC DNA]</scope>
    <source>
        <strain evidence="3">cv. Jeju island</strain>
        <tissue evidence="2">Leaf</tissue>
    </source>
</reference>
<keyword evidence="1" id="KW-0812">Transmembrane</keyword>
<protein>
    <submittedName>
        <fullName evidence="2">Uncharacterized protein</fullName>
    </submittedName>
</protein>
<dbReference type="AlphaFoldDB" id="A0A314UW64"/>
<dbReference type="EMBL" id="PJQY01002931">
    <property type="protein sequence ID" value="PQM41631.1"/>
    <property type="molecule type" value="Genomic_DNA"/>
</dbReference>
<feature type="transmembrane region" description="Helical" evidence="1">
    <location>
        <begin position="26"/>
        <end position="48"/>
    </location>
</feature>
<gene>
    <name evidence="2" type="ORF">Pyn_38732</name>
</gene>
<organism evidence="2 3">
    <name type="scientific">Prunus yedoensis var. nudiflora</name>
    <dbReference type="NCBI Taxonomy" id="2094558"/>
    <lineage>
        <taxon>Eukaryota</taxon>
        <taxon>Viridiplantae</taxon>
        <taxon>Streptophyta</taxon>
        <taxon>Embryophyta</taxon>
        <taxon>Tracheophyta</taxon>
        <taxon>Spermatophyta</taxon>
        <taxon>Magnoliopsida</taxon>
        <taxon>eudicotyledons</taxon>
        <taxon>Gunneridae</taxon>
        <taxon>Pentapetalae</taxon>
        <taxon>rosids</taxon>
        <taxon>fabids</taxon>
        <taxon>Rosales</taxon>
        <taxon>Rosaceae</taxon>
        <taxon>Amygdaloideae</taxon>
        <taxon>Amygdaleae</taxon>
        <taxon>Prunus</taxon>
    </lineage>
</organism>
<keyword evidence="3" id="KW-1185">Reference proteome</keyword>
<keyword evidence="1" id="KW-0472">Membrane</keyword>
<evidence type="ECO:0000256" key="1">
    <source>
        <dbReference type="SAM" id="Phobius"/>
    </source>
</evidence>
<evidence type="ECO:0000313" key="3">
    <source>
        <dbReference type="Proteomes" id="UP000250321"/>
    </source>
</evidence>
<comment type="caution">
    <text evidence="2">The sequence shown here is derived from an EMBL/GenBank/DDBJ whole genome shotgun (WGS) entry which is preliminary data.</text>
</comment>
<dbReference type="Proteomes" id="UP000250321">
    <property type="component" value="Unassembled WGS sequence"/>
</dbReference>
<evidence type="ECO:0000313" key="2">
    <source>
        <dbReference type="EMBL" id="PQM41631.1"/>
    </source>
</evidence>
<name>A0A314UW64_PRUYE</name>
<proteinExistence type="predicted"/>